<reference evidence="15 16" key="1">
    <citation type="submission" date="2022-02" db="EMBL/GenBank/DDBJ databases">
        <title>Paenibacillus sp. MBLB1776 Whole Genome Shotgun Sequencing.</title>
        <authorList>
            <person name="Hwang C.Y."/>
            <person name="Cho E.-S."/>
            <person name="Seo M.-J."/>
        </authorList>
    </citation>
    <scope>NUCLEOTIDE SEQUENCE [LARGE SCALE GENOMIC DNA]</scope>
    <source>
        <strain evidence="15 16">MBLB1776</strain>
    </source>
</reference>
<evidence type="ECO:0000256" key="13">
    <source>
        <dbReference type="RuleBase" id="RU363083"/>
    </source>
</evidence>
<sequence>MEAQKLLKGIIHETPLQASRTFSAMSESQVYLKLENLQKTGAFKIRGAFVKAARLSAEARAKGLITASAGNHAQGVACAAAHFGVPSIIVMPEAAPSAKVQATEGYGSKVVLHGANYDEAYRHALQLSEEKGACFVHAFDDEDIISGQGTVGLEILQSLPDVETIVVPVGGGGLISGIAAAVKTLKPEVEIIGVQPEQASSGFLSWQAGQRMIVPAPRSIADGLCVQTPGLLPFEMIRQQVDTMCTVSEAELTEAMMLLLERSKLLVEGAGAAPLAALLSGRLPLKGRKTVLVVSGGNVDLGRLAGLTASRNLVS</sequence>
<dbReference type="GO" id="GO:0003941">
    <property type="term" value="F:L-serine ammonia-lyase activity"/>
    <property type="evidence" value="ECO:0007669"/>
    <property type="project" value="TreeGrafter"/>
</dbReference>
<dbReference type="InterPro" id="IPR000634">
    <property type="entry name" value="Ser/Thr_deHydtase_PyrdxlP-BS"/>
</dbReference>
<feature type="domain" description="Tryptophan synthase beta chain-like PALP" evidence="14">
    <location>
        <begin position="10"/>
        <end position="296"/>
    </location>
</feature>
<evidence type="ECO:0000256" key="8">
    <source>
        <dbReference type="ARBA" id="ARBA00022533"/>
    </source>
</evidence>
<comment type="function">
    <text evidence="11 13">Catalyzes the anaerobic formation of alpha-ketobutyrate and ammonia from threonine in a two-step reaction. The first step involved a dehydration of threonine and a production of enamine intermediates (aminocrotonate), which tautomerizes to its imine form (iminobutyrate). Both intermediates are unstable and short-lived. The second step is the nonenzymatic hydrolysis of the enamine/imine intermediates to form 2-ketobutyrate and free ammonia. In the low water environment of the cell, the second step is accelerated by RidA.</text>
</comment>
<dbReference type="PANTHER" id="PTHR48078">
    <property type="entry name" value="THREONINE DEHYDRATASE, MITOCHONDRIAL-RELATED"/>
    <property type="match status" value="1"/>
</dbReference>
<keyword evidence="9 13" id="KW-0663">Pyridoxal phosphate</keyword>
<name>A0AA96L9C8_9BACL</name>
<dbReference type="PANTHER" id="PTHR48078:SF6">
    <property type="entry name" value="L-THREONINE DEHYDRATASE CATABOLIC TDCB"/>
    <property type="match status" value="1"/>
</dbReference>
<dbReference type="CDD" id="cd01562">
    <property type="entry name" value="Thr-dehyd"/>
    <property type="match status" value="1"/>
</dbReference>
<keyword evidence="8" id="KW-0021">Allosteric enzyme</keyword>
<dbReference type="GO" id="GO:0000166">
    <property type="term" value="F:nucleotide binding"/>
    <property type="evidence" value="ECO:0007669"/>
    <property type="project" value="UniProtKB-KW"/>
</dbReference>
<dbReference type="InterPro" id="IPR005789">
    <property type="entry name" value="Thr_deHydtase_catblc"/>
</dbReference>
<dbReference type="KEGG" id="paun:MJA45_15945"/>
<evidence type="ECO:0000256" key="1">
    <source>
        <dbReference type="ARBA" id="ARBA00001274"/>
    </source>
</evidence>
<dbReference type="EMBL" id="CP130318">
    <property type="protein sequence ID" value="WNQ09138.1"/>
    <property type="molecule type" value="Genomic_DNA"/>
</dbReference>
<dbReference type="Proteomes" id="UP001305702">
    <property type="component" value="Chromosome"/>
</dbReference>
<protein>
    <recommendedName>
        <fullName evidence="7 13">L-threonine dehydratase catabolic TdcB</fullName>
        <ecNumber evidence="6 13">4.3.1.19</ecNumber>
    </recommendedName>
    <alternativeName>
        <fullName evidence="12 13">Threonine deaminase</fullName>
    </alternativeName>
</protein>
<dbReference type="GO" id="GO:0009097">
    <property type="term" value="P:isoleucine biosynthetic process"/>
    <property type="evidence" value="ECO:0007669"/>
    <property type="project" value="TreeGrafter"/>
</dbReference>
<dbReference type="FunFam" id="3.40.50.1100:FF:000005">
    <property type="entry name" value="Threonine dehydratase catabolic"/>
    <property type="match status" value="1"/>
</dbReference>
<proteinExistence type="inferred from homology"/>
<dbReference type="InterPro" id="IPR036052">
    <property type="entry name" value="TrpB-like_PALP_sf"/>
</dbReference>
<dbReference type="AlphaFoldDB" id="A0AA96L9C8"/>
<dbReference type="RefSeq" id="WP_315602906.1">
    <property type="nucleotide sequence ID" value="NZ_CP130318.1"/>
</dbReference>
<comment type="subunit">
    <text evidence="5 13">In the native structure, TdcB is in a dimeric form, whereas in the TdcB-AMP complex, it exists in a tetrameric form (dimer of dimers).</text>
</comment>
<comment type="pathway">
    <text evidence="3 13">Amino-acid degradation; L-threonine degradation via propanoate pathway; propanoate from L-threonine: step 1/4.</text>
</comment>
<dbReference type="InterPro" id="IPR050147">
    <property type="entry name" value="Ser/Thr_Dehydratase"/>
</dbReference>
<evidence type="ECO:0000313" key="16">
    <source>
        <dbReference type="Proteomes" id="UP001305702"/>
    </source>
</evidence>
<dbReference type="EC" id="4.3.1.19" evidence="6 13"/>
<dbReference type="Pfam" id="PF00291">
    <property type="entry name" value="PALP"/>
    <property type="match status" value="1"/>
</dbReference>
<evidence type="ECO:0000256" key="2">
    <source>
        <dbReference type="ARBA" id="ARBA00001933"/>
    </source>
</evidence>
<keyword evidence="10 13" id="KW-0456">Lyase</keyword>
<dbReference type="PROSITE" id="PS00165">
    <property type="entry name" value="DEHYDRATASE_SER_THR"/>
    <property type="match status" value="1"/>
</dbReference>
<dbReference type="NCBIfam" id="TIGR01127">
    <property type="entry name" value="ilvA_1Cterm"/>
    <property type="match status" value="1"/>
</dbReference>
<evidence type="ECO:0000256" key="7">
    <source>
        <dbReference type="ARBA" id="ARBA00022248"/>
    </source>
</evidence>
<dbReference type="FunFam" id="3.40.50.1100:FF:000007">
    <property type="entry name" value="L-threonine dehydratase catabolic TdcB"/>
    <property type="match status" value="1"/>
</dbReference>
<comment type="similarity">
    <text evidence="4 13">Belongs to the serine/threonine dehydratase family.</text>
</comment>
<evidence type="ECO:0000313" key="15">
    <source>
        <dbReference type="EMBL" id="WNQ09138.1"/>
    </source>
</evidence>
<evidence type="ECO:0000256" key="5">
    <source>
        <dbReference type="ARBA" id="ARBA00011447"/>
    </source>
</evidence>
<dbReference type="GO" id="GO:0006567">
    <property type="term" value="P:L-threonine catabolic process"/>
    <property type="evidence" value="ECO:0007669"/>
    <property type="project" value="InterPro"/>
</dbReference>
<dbReference type="GO" id="GO:0004794">
    <property type="term" value="F:threonine deaminase activity"/>
    <property type="evidence" value="ECO:0007669"/>
    <property type="project" value="UniProtKB-EC"/>
</dbReference>
<dbReference type="GO" id="GO:0006565">
    <property type="term" value="P:L-serine catabolic process"/>
    <property type="evidence" value="ECO:0007669"/>
    <property type="project" value="TreeGrafter"/>
</dbReference>
<comment type="catalytic activity">
    <reaction evidence="1 13">
        <text>L-threonine = 2-oxobutanoate + NH4(+)</text>
        <dbReference type="Rhea" id="RHEA:22108"/>
        <dbReference type="ChEBI" id="CHEBI:16763"/>
        <dbReference type="ChEBI" id="CHEBI:28938"/>
        <dbReference type="ChEBI" id="CHEBI:57926"/>
        <dbReference type="EC" id="4.3.1.19"/>
    </reaction>
</comment>
<comment type="cofactor">
    <cofactor evidence="2 13">
        <name>pyridoxal 5'-phosphate</name>
        <dbReference type="ChEBI" id="CHEBI:597326"/>
    </cofactor>
</comment>
<keyword evidence="13" id="KW-0547">Nucleotide-binding</keyword>
<evidence type="ECO:0000256" key="11">
    <source>
        <dbReference type="ARBA" id="ARBA00025527"/>
    </source>
</evidence>
<evidence type="ECO:0000256" key="6">
    <source>
        <dbReference type="ARBA" id="ARBA00012096"/>
    </source>
</evidence>
<evidence type="ECO:0000256" key="3">
    <source>
        <dbReference type="ARBA" id="ARBA00004958"/>
    </source>
</evidence>
<dbReference type="GO" id="GO:0030170">
    <property type="term" value="F:pyridoxal phosphate binding"/>
    <property type="evidence" value="ECO:0007669"/>
    <property type="project" value="InterPro"/>
</dbReference>
<organism evidence="15 16">
    <name type="scientific">Paenibacillus aurantius</name>
    <dbReference type="NCBI Taxonomy" id="2918900"/>
    <lineage>
        <taxon>Bacteria</taxon>
        <taxon>Bacillati</taxon>
        <taxon>Bacillota</taxon>
        <taxon>Bacilli</taxon>
        <taxon>Bacillales</taxon>
        <taxon>Paenibacillaceae</taxon>
        <taxon>Paenibacillus</taxon>
    </lineage>
</organism>
<evidence type="ECO:0000256" key="4">
    <source>
        <dbReference type="ARBA" id="ARBA00010869"/>
    </source>
</evidence>
<evidence type="ECO:0000256" key="12">
    <source>
        <dbReference type="ARBA" id="ARBA00031427"/>
    </source>
</evidence>
<evidence type="ECO:0000256" key="10">
    <source>
        <dbReference type="ARBA" id="ARBA00023239"/>
    </source>
</evidence>
<keyword evidence="16" id="KW-1185">Reference proteome</keyword>
<accession>A0AA96L9C8</accession>
<evidence type="ECO:0000259" key="14">
    <source>
        <dbReference type="Pfam" id="PF00291"/>
    </source>
</evidence>
<dbReference type="InterPro" id="IPR001926">
    <property type="entry name" value="TrpB-like_PALP"/>
</dbReference>
<dbReference type="Gene3D" id="3.40.50.1100">
    <property type="match status" value="2"/>
</dbReference>
<evidence type="ECO:0000256" key="9">
    <source>
        <dbReference type="ARBA" id="ARBA00022898"/>
    </source>
</evidence>
<dbReference type="SUPFAM" id="SSF53686">
    <property type="entry name" value="Tryptophan synthase beta subunit-like PLP-dependent enzymes"/>
    <property type="match status" value="1"/>
</dbReference>
<gene>
    <name evidence="15" type="primary">ilvA</name>
    <name evidence="15" type="ORF">MJA45_15945</name>
</gene>